<name>A0AA35YTC5_LACSI</name>
<dbReference type="AlphaFoldDB" id="A0AA35YTC5"/>
<proteinExistence type="predicted"/>
<dbReference type="Proteomes" id="UP001177003">
    <property type="component" value="Chromosome 4"/>
</dbReference>
<organism evidence="1 2">
    <name type="scientific">Lactuca saligna</name>
    <name type="common">Willowleaf lettuce</name>
    <dbReference type="NCBI Taxonomy" id="75948"/>
    <lineage>
        <taxon>Eukaryota</taxon>
        <taxon>Viridiplantae</taxon>
        <taxon>Streptophyta</taxon>
        <taxon>Embryophyta</taxon>
        <taxon>Tracheophyta</taxon>
        <taxon>Spermatophyta</taxon>
        <taxon>Magnoliopsida</taxon>
        <taxon>eudicotyledons</taxon>
        <taxon>Gunneridae</taxon>
        <taxon>Pentapetalae</taxon>
        <taxon>asterids</taxon>
        <taxon>campanulids</taxon>
        <taxon>Asterales</taxon>
        <taxon>Asteraceae</taxon>
        <taxon>Cichorioideae</taxon>
        <taxon>Cichorieae</taxon>
        <taxon>Lactucinae</taxon>
        <taxon>Lactuca</taxon>
    </lineage>
</organism>
<keyword evidence="2" id="KW-1185">Reference proteome</keyword>
<evidence type="ECO:0000313" key="2">
    <source>
        <dbReference type="Proteomes" id="UP001177003"/>
    </source>
</evidence>
<sequence>MNIYLLRCFTGPLHHQSLSPLDIVACSLAYFNPYGNTITACAATASLFHTQFDKETTTTKLYVIVEPDNDPLQKLGDSSVEVSEIKGIIRKWVFHKNLCFDFILNLFRFSCCQSLYRSHQFTHRFKGFYICHMEINCQCTVTSYPCIFFGSGVGIFLASQISDVGFNWIRNMLWRWRLKLWQRLLISDFPLTQIWRTLKPNKPTRKTSTIILGL</sequence>
<accession>A0AA35YTC5</accession>
<protein>
    <submittedName>
        <fullName evidence="1">Uncharacterized protein</fullName>
    </submittedName>
</protein>
<reference evidence="1" key="1">
    <citation type="submission" date="2023-04" db="EMBL/GenBank/DDBJ databases">
        <authorList>
            <person name="Vijverberg K."/>
            <person name="Xiong W."/>
            <person name="Schranz E."/>
        </authorList>
    </citation>
    <scope>NUCLEOTIDE SEQUENCE</scope>
</reference>
<dbReference type="EMBL" id="OX465080">
    <property type="protein sequence ID" value="CAI9279557.1"/>
    <property type="molecule type" value="Genomic_DNA"/>
</dbReference>
<gene>
    <name evidence="1" type="ORF">LSALG_LOCUS19350</name>
</gene>
<evidence type="ECO:0000313" key="1">
    <source>
        <dbReference type="EMBL" id="CAI9279557.1"/>
    </source>
</evidence>